<evidence type="ECO:0000256" key="2">
    <source>
        <dbReference type="ARBA" id="ARBA00022679"/>
    </source>
</evidence>
<name>A0ABW6CXB4_9BACT</name>
<proteinExistence type="predicted"/>
<dbReference type="Proteomes" id="UP001598114">
    <property type="component" value="Unassembled WGS sequence"/>
</dbReference>
<keyword evidence="3" id="KW-0479">Metal-binding</keyword>
<dbReference type="SUPFAM" id="SSF53448">
    <property type="entry name" value="Nucleotide-diphospho-sugar transferases"/>
    <property type="match status" value="1"/>
</dbReference>
<evidence type="ECO:0000313" key="10">
    <source>
        <dbReference type="Proteomes" id="UP001598114"/>
    </source>
</evidence>
<evidence type="ECO:0000256" key="3">
    <source>
        <dbReference type="ARBA" id="ARBA00022723"/>
    </source>
</evidence>
<dbReference type="InterPro" id="IPR025877">
    <property type="entry name" value="MobA-like_NTP_Trfase"/>
</dbReference>
<dbReference type="EMBL" id="JBBKYA010000001">
    <property type="protein sequence ID" value="MFD3274621.1"/>
    <property type="molecule type" value="Genomic_DNA"/>
</dbReference>
<keyword evidence="2 9" id="KW-0808">Transferase</keyword>
<evidence type="ECO:0000256" key="6">
    <source>
        <dbReference type="ARBA" id="ARBA00023134"/>
    </source>
</evidence>
<keyword evidence="5" id="KW-0460">Magnesium</keyword>
<dbReference type="Gene3D" id="3.90.550.10">
    <property type="entry name" value="Spore Coat Polysaccharide Biosynthesis Protein SpsA, Chain A"/>
    <property type="match status" value="1"/>
</dbReference>
<evidence type="ECO:0000256" key="1">
    <source>
        <dbReference type="ARBA" id="ARBA00022490"/>
    </source>
</evidence>
<keyword evidence="7" id="KW-0501">Molybdenum cofactor biosynthesis</keyword>
<dbReference type="Pfam" id="PF12804">
    <property type="entry name" value="NTP_transf_3"/>
    <property type="match status" value="1"/>
</dbReference>
<evidence type="ECO:0000313" key="9">
    <source>
        <dbReference type="EMBL" id="MFD3274621.1"/>
    </source>
</evidence>
<dbReference type="InterPro" id="IPR029044">
    <property type="entry name" value="Nucleotide-diphossugar_trans"/>
</dbReference>
<dbReference type="PANTHER" id="PTHR19136:SF81">
    <property type="entry name" value="MOLYBDENUM COFACTOR GUANYLYLTRANSFERASE"/>
    <property type="match status" value="1"/>
</dbReference>
<gene>
    <name evidence="9" type="ORF">SKC38_00095</name>
</gene>
<accession>A0ABW6CXB4</accession>
<keyword evidence="9" id="KW-0548">Nucleotidyltransferase</keyword>
<dbReference type="PANTHER" id="PTHR19136">
    <property type="entry name" value="MOLYBDENUM COFACTOR GUANYLYLTRANSFERASE"/>
    <property type="match status" value="1"/>
</dbReference>
<organism evidence="9 10">
    <name type="scientific">Aquirufa echingensis</name>
    <dbReference type="NCBI Taxonomy" id="3096516"/>
    <lineage>
        <taxon>Bacteria</taxon>
        <taxon>Pseudomonadati</taxon>
        <taxon>Bacteroidota</taxon>
        <taxon>Cytophagia</taxon>
        <taxon>Cytophagales</taxon>
        <taxon>Flectobacillaceae</taxon>
        <taxon>Aquirufa</taxon>
    </lineage>
</organism>
<sequence>MIGLVLAGGKSSRMGQDKGLMHDECGNSWAKKAQQLLIESQLTCYISINTRQRKSYSELFPPKDLLEDLENIYVEGPLKGLLSAHVRFPSENILVIASDLLHLQVMQISHLISFQANDTKHEIWVYGNQAKPEPLCAIYSAHILAKIIANPPEKFSLMSLLKRHKTAFLNIPKDEIACFTNFNYPPSEMLT</sequence>
<feature type="domain" description="MobA-like NTP transferase" evidence="8">
    <location>
        <begin position="3"/>
        <end position="165"/>
    </location>
</feature>
<dbReference type="InterPro" id="IPR013482">
    <property type="entry name" value="Molybde_CF_guanTrfase"/>
</dbReference>
<protein>
    <submittedName>
        <fullName evidence="9">Molybdenum cofactor guanylyltransferase</fullName>
        <ecNumber evidence="9">2.7.7.77</ecNumber>
    </submittedName>
</protein>
<keyword evidence="6" id="KW-0342">GTP-binding</keyword>
<keyword evidence="1" id="KW-0963">Cytoplasm</keyword>
<evidence type="ECO:0000256" key="5">
    <source>
        <dbReference type="ARBA" id="ARBA00022842"/>
    </source>
</evidence>
<dbReference type="EC" id="2.7.7.77" evidence="9"/>
<reference evidence="9 10" key="1">
    <citation type="submission" date="2024-03" db="EMBL/GenBank/DDBJ databases">
        <title>Aquirufa genome sequencing.</title>
        <authorList>
            <person name="Pitt A."/>
            <person name="Hahn M.W."/>
        </authorList>
    </citation>
    <scope>NUCLEOTIDE SEQUENCE [LARGE SCALE GENOMIC DNA]</scope>
    <source>
        <strain evidence="9 10">PLAD-142S6K</strain>
    </source>
</reference>
<dbReference type="RefSeq" id="WP_377974853.1">
    <property type="nucleotide sequence ID" value="NZ_JBBKYA010000001.1"/>
</dbReference>
<keyword evidence="4" id="KW-0547">Nucleotide-binding</keyword>
<comment type="caution">
    <text evidence="9">The sequence shown here is derived from an EMBL/GenBank/DDBJ whole genome shotgun (WGS) entry which is preliminary data.</text>
</comment>
<dbReference type="GO" id="GO:0061603">
    <property type="term" value="F:molybdenum cofactor guanylyltransferase activity"/>
    <property type="evidence" value="ECO:0007669"/>
    <property type="project" value="UniProtKB-EC"/>
</dbReference>
<keyword evidence="10" id="KW-1185">Reference proteome</keyword>
<dbReference type="CDD" id="cd02503">
    <property type="entry name" value="MobA"/>
    <property type="match status" value="1"/>
</dbReference>
<evidence type="ECO:0000256" key="4">
    <source>
        <dbReference type="ARBA" id="ARBA00022741"/>
    </source>
</evidence>
<evidence type="ECO:0000256" key="7">
    <source>
        <dbReference type="ARBA" id="ARBA00023150"/>
    </source>
</evidence>
<evidence type="ECO:0000259" key="8">
    <source>
        <dbReference type="Pfam" id="PF12804"/>
    </source>
</evidence>